<dbReference type="InterPro" id="IPR014284">
    <property type="entry name" value="RNA_pol_sigma-70_dom"/>
</dbReference>
<evidence type="ECO:0000259" key="7">
    <source>
        <dbReference type="Pfam" id="PF04542"/>
    </source>
</evidence>
<evidence type="ECO:0000256" key="1">
    <source>
        <dbReference type="ARBA" id="ARBA00010641"/>
    </source>
</evidence>
<dbReference type="GO" id="GO:0003677">
    <property type="term" value="F:DNA binding"/>
    <property type="evidence" value="ECO:0007669"/>
    <property type="project" value="UniProtKB-KW"/>
</dbReference>
<comment type="caution">
    <text evidence="9">The sequence shown here is derived from an EMBL/GenBank/DDBJ whole genome shotgun (WGS) entry which is preliminary data.</text>
</comment>
<protein>
    <recommendedName>
        <fullName evidence="6">RNA polymerase sigma factor</fullName>
    </recommendedName>
</protein>
<dbReference type="InterPro" id="IPR036388">
    <property type="entry name" value="WH-like_DNA-bd_sf"/>
</dbReference>
<dbReference type="EMBL" id="VNJJ01000003">
    <property type="protein sequence ID" value="TVY01966.1"/>
    <property type="molecule type" value="Genomic_DNA"/>
</dbReference>
<dbReference type="InterPro" id="IPR039425">
    <property type="entry name" value="RNA_pol_sigma-70-like"/>
</dbReference>
<proteinExistence type="inferred from homology"/>
<dbReference type="Gene3D" id="1.10.1740.10">
    <property type="match status" value="1"/>
</dbReference>
<comment type="similarity">
    <text evidence="1 6">Belongs to the sigma-70 factor family. ECF subfamily.</text>
</comment>
<dbReference type="GO" id="GO:0016987">
    <property type="term" value="F:sigma factor activity"/>
    <property type="evidence" value="ECO:0007669"/>
    <property type="project" value="UniProtKB-KW"/>
</dbReference>
<dbReference type="AlphaFoldDB" id="A0A559JPZ9"/>
<evidence type="ECO:0000256" key="2">
    <source>
        <dbReference type="ARBA" id="ARBA00023015"/>
    </source>
</evidence>
<dbReference type="NCBIfam" id="TIGR02937">
    <property type="entry name" value="sigma70-ECF"/>
    <property type="match status" value="1"/>
</dbReference>
<evidence type="ECO:0000256" key="5">
    <source>
        <dbReference type="ARBA" id="ARBA00023163"/>
    </source>
</evidence>
<evidence type="ECO:0000256" key="4">
    <source>
        <dbReference type="ARBA" id="ARBA00023125"/>
    </source>
</evidence>
<dbReference type="InterPro" id="IPR007627">
    <property type="entry name" value="RNA_pol_sigma70_r2"/>
</dbReference>
<dbReference type="InterPro" id="IPR013325">
    <property type="entry name" value="RNA_pol_sigma_r2"/>
</dbReference>
<keyword evidence="2 6" id="KW-0805">Transcription regulation</keyword>
<name>A0A559JPZ9_9BACL</name>
<dbReference type="InterPro" id="IPR000838">
    <property type="entry name" value="RNA_pol_sigma70_ECF_CS"/>
</dbReference>
<evidence type="ECO:0000313" key="10">
    <source>
        <dbReference type="Proteomes" id="UP000316330"/>
    </source>
</evidence>
<accession>A0A559JPZ9</accession>
<dbReference type="GO" id="GO:0006352">
    <property type="term" value="P:DNA-templated transcription initiation"/>
    <property type="evidence" value="ECO:0007669"/>
    <property type="project" value="InterPro"/>
</dbReference>
<keyword evidence="3 6" id="KW-0731">Sigma factor</keyword>
<dbReference type="PROSITE" id="PS01063">
    <property type="entry name" value="SIGMA70_ECF"/>
    <property type="match status" value="1"/>
</dbReference>
<evidence type="ECO:0000256" key="3">
    <source>
        <dbReference type="ARBA" id="ARBA00023082"/>
    </source>
</evidence>
<feature type="domain" description="RNA polymerase sigma-70 region 2" evidence="7">
    <location>
        <begin position="11"/>
        <end position="77"/>
    </location>
</feature>
<dbReference type="SUPFAM" id="SSF88946">
    <property type="entry name" value="Sigma2 domain of RNA polymerase sigma factors"/>
    <property type="match status" value="1"/>
</dbReference>
<keyword evidence="10" id="KW-1185">Reference proteome</keyword>
<evidence type="ECO:0000259" key="8">
    <source>
        <dbReference type="Pfam" id="PF08281"/>
    </source>
</evidence>
<dbReference type="GO" id="GO:0006950">
    <property type="term" value="P:response to stress"/>
    <property type="evidence" value="ECO:0007669"/>
    <property type="project" value="UniProtKB-ARBA"/>
</dbReference>
<gene>
    <name evidence="9" type="ORF">FPZ45_05845</name>
</gene>
<dbReference type="PANTHER" id="PTHR43133:SF8">
    <property type="entry name" value="RNA POLYMERASE SIGMA FACTOR HI_1459-RELATED"/>
    <property type="match status" value="1"/>
</dbReference>
<keyword evidence="4 6" id="KW-0238">DNA-binding</keyword>
<dbReference type="Gene3D" id="1.10.10.10">
    <property type="entry name" value="Winged helix-like DNA-binding domain superfamily/Winged helix DNA-binding domain"/>
    <property type="match status" value="1"/>
</dbReference>
<dbReference type="InterPro" id="IPR013324">
    <property type="entry name" value="RNA_pol_sigma_r3/r4-like"/>
</dbReference>
<evidence type="ECO:0000313" key="9">
    <source>
        <dbReference type="EMBL" id="TVY01966.1"/>
    </source>
</evidence>
<dbReference type="Pfam" id="PF04542">
    <property type="entry name" value="Sigma70_r2"/>
    <property type="match status" value="1"/>
</dbReference>
<keyword evidence="5 6" id="KW-0804">Transcription</keyword>
<dbReference type="RefSeq" id="WP_144699391.1">
    <property type="nucleotide sequence ID" value="NZ_VNJJ01000003.1"/>
</dbReference>
<dbReference type="SUPFAM" id="SSF88659">
    <property type="entry name" value="Sigma3 and sigma4 domains of RNA polymerase sigma factors"/>
    <property type="match status" value="1"/>
</dbReference>
<reference evidence="9 10" key="1">
    <citation type="submission" date="2019-07" db="EMBL/GenBank/DDBJ databases">
        <authorList>
            <person name="Kim J."/>
        </authorList>
    </citation>
    <scope>NUCLEOTIDE SEQUENCE [LARGE SCALE GENOMIC DNA]</scope>
    <source>
        <strain evidence="9 10">G13</strain>
    </source>
</reference>
<dbReference type="Pfam" id="PF08281">
    <property type="entry name" value="Sigma70_r4_2"/>
    <property type="match status" value="1"/>
</dbReference>
<feature type="domain" description="RNA polymerase sigma factor 70 region 4 type 2" evidence="8">
    <location>
        <begin position="108"/>
        <end position="157"/>
    </location>
</feature>
<evidence type="ECO:0000256" key="6">
    <source>
        <dbReference type="RuleBase" id="RU000716"/>
    </source>
</evidence>
<dbReference type="InterPro" id="IPR013249">
    <property type="entry name" value="RNA_pol_sigma70_r4_t2"/>
</dbReference>
<dbReference type="PANTHER" id="PTHR43133">
    <property type="entry name" value="RNA POLYMERASE ECF-TYPE SIGMA FACTO"/>
    <property type="match status" value="1"/>
</dbReference>
<dbReference type="OrthoDB" id="2470088at2"/>
<sequence length="171" mass="20096">MDGHARIEQWFMEYGSDVHHFLVYYTGWDHVDDLVQDVFVKALIGIRRYEGRSSPKTWLFSIARRVAIDEQRKRKRRSLHASRYRSENCPPDRTPEEIIFLRQDLADAHSCVMKLKRSYRDVLFLRVMEKLSAAEAAEVLGWSVTRVNVTLHRAIRKARFVYEELNGGVGE</sequence>
<organism evidence="9 10">
    <name type="scientific">Cohnella terricola</name>
    <dbReference type="NCBI Taxonomy" id="1289167"/>
    <lineage>
        <taxon>Bacteria</taxon>
        <taxon>Bacillati</taxon>
        <taxon>Bacillota</taxon>
        <taxon>Bacilli</taxon>
        <taxon>Bacillales</taxon>
        <taxon>Paenibacillaceae</taxon>
        <taxon>Cohnella</taxon>
    </lineage>
</organism>
<dbReference type="Proteomes" id="UP000316330">
    <property type="component" value="Unassembled WGS sequence"/>
</dbReference>